<dbReference type="WBParaSite" id="JU765_v2.g12341.t1">
    <property type="protein sequence ID" value="JU765_v2.g12341.t1"/>
    <property type="gene ID" value="JU765_v2.g12341"/>
</dbReference>
<proteinExistence type="predicted"/>
<reference evidence="2" key="1">
    <citation type="submission" date="2022-11" db="UniProtKB">
        <authorList>
            <consortium name="WormBaseParasite"/>
        </authorList>
    </citation>
    <scope>IDENTIFICATION</scope>
</reference>
<organism evidence="1 2">
    <name type="scientific">Panagrolaimus sp. JU765</name>
    <dbReference type="NCBI Taxonomy" id="591449"/>
    <lineage>
        <taxon>Eukaryota</taxon>
        <taxon>Metazoa</taxon>
        <taxon>Ecdysozoa</taxon>
        <taxon>Nematoda</taxon>
        <taxon>Chromadorea</taxon>
        <taxon>Rhabditida</taxon>
        <taxon>Tylenchina</taxon>
        <taxon>Panagrolaimomorpha</taxon>
        <taxon>Panagrolaimoidea</taxon>
        <taxon>Panagrolaimidae</taxon>
        <taxon>Panagrolaimus</taxon>
    </lineage>
</organism>
<evidence type="ECO:0000313" key="1">
    <source>
        <dbReference type="Proteomes" id="UP000887576"/>
    </source>
</evidence>
<name>A0AC34Q2R9_9BILA</name>
<protein>
    <submittedName>
        <fullName evidence="2">Ig-like domain-containing protein</fullName>
    </submittedName>
</protein>
<sequence>MLKWVIIEIIIIQVTFAVTSKSCPQLYETPSLQFVEAPGQLIESVDANPLSCKYIFECNVMTTPSESTIYWYKNNNIIHATVTKDITLNNIHQKAASPVLGISEQRHRLCLDSLLDDKKDVVEFKCRVQSVCDPRMIVESEPIHLQSTAQIPNSVSFVNRYYKAPTISLISSSRLEFAGKFVQLFCNAVGSPKPEIMWQVIDNNDETVTYDIDLYPFVWKLANGNIIIDTMKTADASMAFQCTAKNKFGSDVAQASVILVDGN</sequence>
<dbReference type="Proteomes" id="UP000887576">
    <property type="component" value="Unplaced"/>
</dbReference>
<accession>A0AC34Q2R9</accession>
<evidence type="ECO:0000313" key="2">
    <source>
        <dbReference type="WBParaSite" id="JU765_v2.g12341.t1"/>
    </source>
</evidence>